<evidence type="ECO:0000313" key="5">
    <source>
        <dbReference type="Proteomes" id="UP001139502"/>
    </source>
</evidence>
<feature type="transmembrane region" description="Helical" evidence="2">
    <location>
        <begin position="25"/>
        <end position="48"/>
    </location>
</feature>
<dbReference type="GO" id="GO:0080120">
    <property type="term" value="P:CAAX-box protein maturation"/>
    <property type="evidence" value="ECO:0007669"/>
    <property type="project" value="UniProtKB-ARBA"/>
</dbReference>
<feature type="transmembrane region" description="Helical" evidence="2">
    <location>
        <begin position="68"/>
        <end position="88"/>
    </location>
</feature>
<dbReference type="GO" id="GO:0004175">
    <property type="term" value="F:endopeptidase activity"/>
    <property type="evidence" value="ECO:0007669"/>
    <property type="project" value="UniProtKB-ARBA"/>
</dbReference>
<feature type="region of interest" description="Disordered" evidence="1">
    <location>
        <begin position="284"/>
        <end position="324"/>
    </location>
</feature>
<accession>A0A9X2KI81</accession>
<reference evidence="4" key="1">
    <citation type="submission" date="2022-06" db="EMBL/GenBank/DDBJ databases">
        <title>Rothia sp. isolated from sandalwood seedling.</title>
        <authorList>
            <person name="Tuikhar N."/>
            <person name="Kirdat K."/>
            <person name="Thorat V."/>
            <person name="Swetha P."/>
            <person name="Padma S."/>
            <person name="Sundararaj R."/>
            <person name="Yadav A."/>
        </authorList>
    </citation>
    <scope>NUCLEOTIDE SEQUENCE</scope>
    <source>
        <strain evidence="4">AR01</strain>
    </source>
</reference>
<comment type="caution">
    <text evidence="4">The sequence shown here is derived from an EMBL/GenBank/DDBJ whole genome shotgun (WGS) entry which is preliminary data.</text>
</comment>
<feature type="transmembrane region" description="Helical" evidence="2">
    <location>
        <begin position="195"/>
        <end position="215"/>
    </location>
</feature>
<dbReference type="InterPro" id="IPR003675">
    <property type="entry name" value="Rce1/LyrA-like_dom"/>
</dbReference>
<feature type="transmembrane region" description="Helical" evidence="2">
    <location>
        <begin position="222"/>
        <end position="241"/>
    </location>
</feature>
<dbReference type="PANTHER" id="PTHR36435:SF1">
    <property type="entry name" value="CAAX AMINO TERMINAL PROTEASE FAMILY PROTEIN"/>
    <property type="match status" value="1"/>
</dbReference>
<feature type="compositionally biased region" description="Polar residues" evidence="1">
    <location>
        <begin position="298"/>
        <end position="309"/>
    </location>
</feature>
<keyword evidence="2" id="KW-1133">Transmembrane helix</keyword>
<feature type="transmembrane region" description="Helical" evidence="2">
    <location>
        <begin position="132"/>
        <end position="150"/>
    </location>
</feature>
<name>A0A9X2KI81_9MICC</name>
<feature type="domain" description="CAAX prenyl protease 2/Lysostaphin resistance protein A-like" evidence="3">
    <location>
        <begin position="136"/>
        <end position="233"/>
    </location>
</feature>
<feature type="transmembrane region" description="Helical" evidence="2">
    <location>
        <begin position="253"/>
        <end position="275"/>
    </location>
</feature>
<feature type="transmembrane region" description="Helical" evidence="2">
    <location>
        <begin position="171"/>
        <end position="189"/>
    </location>
</feature>
<keyword evidence="2" id="KW-0812">Transmembrane</keyword>
<organism evidence="4 5">
    <name type="scientific">Rothia santali</name>
    <dbReference type="NCBI Taxonomy" id="2949643"/>
    <lineage>
        <taxon>Bacteria</taxon>
        <taxon>Bacillati</taxon>
        <taxon>Actinomycetota</taxon>
        <taxon>Actinomycetes</taxon>
        <taxon>Micrococcales</taxon>
        <taxon>Micrococcaceae</taxon>
        <taxon>Rothia</taxon>
    </lineage>
</organism>
<proteinExistence type="predicted"/>
<dbReference type="PANTHER" id="PTHR36435">
    <property type="entry name" value="SLR1288 PROTEIN"/>
    <property type="match status" value="1"/>
</dbReference>
<evidence type="ECO:0000256" key="1">
    <source>
        <dbReference type="SAM" id="MobiDB-lite"/>
    </source>
</evidence>
<evidence type="ECO:0000313" key="4">
    <source>
        <dbReference type="EMBL" id="MCP3425589.1"/>
    </source>
</evidence>
<dbReference type="InterPro" id="IPR052710">
    <property type="entry name" value="CAAX_protease"/>
</dbReference>
<keyword evidence="5" id="KW-1185">Reference proteome</keyword>
<evidence type="ECO:0000259" key="3">
    <source>
        <dbReference type="Pfam" id="PF02517"/>
    </source>
</evidence>
<dbReference type="AlphaFoldDB" id="A0A9X2KI81"/>
<dbReference type="GO" id="GO:0008237">
    <property type="term" value="F:metallopeptidase activity"/>
    <property type="evidence" value="ECO:0007669"/>
    <property type="project" value="UniProtKB-KW"/>
</dbReference>
<dbReference type="EMBL" id="JANAFB010000011">
    <property type="protein sequence ID" value="MCP3425589.1"/>
    <property type="molecule type" value="Genomic_DNA"/>
</dbReference>
<dbReference type="RefSeq" id="WP_254165866.1">
    <property type="nucleotide sequence ID" value="NZ_JANAFB010000011.1"/>
</dbReference>
<protein>
    <submittedName>
        <fullName evidence="4">CPBP family intramembrane metalloprotease</fullName>
    </submittedName>
</protein>
<evidence type="ECO:0000256" key="2">
    <source>
        <dbReference type="SAM" id="Phobius"/>
    </source>
</evidence>
<gene>
    <name evidence="4" type="ORF">NBM05_06060</name>
</gene>
<sequence>MSSLTTPPASTPATGWRAFWERGGLWRAVLVAITYIALYEAFGFGAAAPLLKGVAHDAGDPLSSPSGILLGLALPIAFGSVLLIAFGLSLGWLPRPLFGAQPVRGRRWMWCAPALVLIPIVFHLIGTDYSRYTAGIVASLLFTGLFIGFAEEVLCRGFVVSLLRRRGYGEWGVMAVSSLIFGLLHASNALGGQPIGSVVVEVLYAIPFGVCMYIALRVTGNLVWPILLHAFTDPTTILASGGVDASVAGTSNIALVVATAGTFAYLAFALVAVICTRGRAVGRAEAPPRASTVPPGPTTTWASRDTGGTTARRRPPRRPDDPPR</sequence>
<dbReference type="Proteomes" id="UP001139502">
    <property type="component" value="Unassembled WGS sequence"/>
</dbReference>
<feature type="transmembrane region" description="Helical" evidence="2">
    <location>
        <begin position="108"/>
        <end position="126"/>
    </location>
</feature>
<keyword evidence="4" id="KW-0645">Protease</keyword>
<keyword evidence="2" id="KW-0472">Membrane</keyword>
<keyword evidence="4" id="KW-0378">Hydrolase</keyword>
<dbReference type="Pfam" id="PF02517">
    <property type="entry name" value="Rce1-like"/>
    <property type="match status" value="1"/>
</dbReference>
<keyword evidence="4" id="KW-0482">Metalloprotease</keyword>